<dbReference type="AlphaFoldDB" id="A0A0F9QL34"/>
<evidence type="ECO:0000256" key="1">
    <source>
        <dbReference type="ARBA" id="ARBA00022801"/>
    </source>
</evidence>
<dbReference type="Gene3D" id="3.20.20.140">
    <property type="entry name" value="Metal-dependent hydrolases"/>
    <property type="match status" value="1"/>
</dbReference>
<evidence type="ECO:0000313" key="2">
    <source>
        <dbReference type="EMBL" id="KKN43174.1"/>
    </source>
</evidence>
<dbReference type="EMBL" id="LAZR01001529">
    <property type="protein sequence ID" value="KKN43174.1"/>
    <property type="molecule type" value="Genomic_DNA"/>
</dbReference>
<dbReference type="SUPFAM" id="SSF89550">
    <property type="entry name" value="PHP domain-like"/>
    <property type="match status" value="1"/>
</dbReference>
<name>A0A0F9QL34_9ZZZZ</name>
<sequence>MKFKFTDYHVHTAKWSSDIPKNGSNFEDYIKLAEINEINVCFLEHFELYSIERDKSNPFYNGCIDNYLEEIDQIKETYDFIFGGLELEYYKDRETELLEFMDDYEKELDFISGTVHEWISGYPVTTREKLLLFLEKKPMKHIIDEYFRTCKSMIESNIFKNICHLDVIFRYINDNDIKPEEDCNVSEDRVIELGLLCVKNKIGIEYNLSGEKFPIGRPFPSKSVVVSLSKEGGKFFVGSDSHSKDYFEGRIEKVKRAQLFLNLIKT</sequence>
<reference evidence="2" key="1">
    <citation type="journal article" date="2015" name="Nature">
        <title>Complex archaea that bridge the gap between prokaryotes and eukaryotes.</title>
        <authorList>
            <person name="Spang A."/>
            <person name="Saw J.H."/>
            <person name="Jorgensen S.L."/>
            <person name="Zaremba-Niedzwiedzka K."/>
            <person name="Martijn J."/>
            <person name="Lind A.E."/>
            <person name="van Eijk R."/>
            <person name="Schleper C."/>
            <person name="Guy L."/>
            <person name="Ettema T.J."/>
        </authorList>
    </citation>
    <scope>NUCLEOTIDE SEQUENCE</scope>
</reference>
<dbReference type="PANTHER" id="PTHR21039">
    <property type="entry name" value="HISTIDINOL PHOSPHATASE-RELATED"/>
    <property type="match status" value="1"/>
</dbReference>
<keyword evidence="1" id="KW-0378">Hydrolase</keyword>
<comment type="caution">
    <text evidence="2">The sequence shown here is derived from an EMBL/GenBank/DDBJ whole genome shotgun (WGS) entry which is preliminary data.</text>
</comment>
<dbReference type="InterPro" id="IPR010140">
    <property type="entry name" value="Histidinol_P_phosphatase_HisJ"/>
</dbReference>
<gene>
    <name evidence="2" type="ORF">LCGC14_0705870</name>
</gene>
<dbReference type="GO" id="GO:0000105">
    <property type="term" value="P:L-histidine biosynthetic process"/>
    <property type="evidence" value="ECO:0007669"/>
    <property type="project" value="InterPro"/>
</dbReference>
<dbReference type="PANTHER" id="PTHR21039:SF0">
    <property type="entry name" value="HISTIDINOL-PHOSPHATASE"/>
    <property type="match status" value="1"/>
</dbReference>
<dbReference type="InterPro" id="IPR016195">
    <property type="entry name" value="Pol/histidinol_Pase-like"/>
</dbReference>
<proteinExistence type="predicted"/>
<organism evidence="2">
    <name type="scientific">marine sediment metagenome</name>
    <dbReference type="NCBI Taxonomy" id="412755"/>
    <lineage>
        <taxon>unclassified sequences</taxon>
        <taxon>metagenomes</taxon>
        <taxon>ecological metagenomes</taxon>
    </lineage>
</organism>
<protein>
    <submittedName>
        <fullName evidence="2">Uncharacterized protein</fullName>
    </submittedName>
</protein>
<accession>A0A0F9QL34</accession>
<dbReference type="GO" id="GO:0005737">
    <property type="term" value="C:cytoplasm"/>
    <property type="evidence" value="ECO:0007669"/>
    <property type="project" value="TreeGrafter"/>
</dbReference>
<dbReference type="GO" id="GO:0004401">
    <property type="term" value="F:histidinol-phosphatase activity"/>
    <property type="evidence" value="ECO:0007669"/>
    <property type="project" value="InterPro"/>
</dbReference>